<protein>
    <recommendedName>
        <fullName evidence="2">Bleomycin resistance protein</fullName>
    </recommendedName>
</protein>
<dbReference type="CDD" id="cd08349">
    <property type="entry name" value="BLMA_like"/>
    <property type="match status" value="1"/>
</dbReference>
<organism evidence="5 6">
    <name type="scientific">Allorhizobium taibaishanense</name>
    <dbReference type="NCBI Taxonomy" id="887144"/>
    <lineage>
        <taxon>Bacteria</taxon>
        <taxon>Pseudomonadati</taxon>
        <taxon>Pseudomonadota</taxon>
        <taxon>Alphaproteobacteria</taxon>
        <taxon>Hyphomicrobiales</taxon>
        <taxon>Rhizobiaceae</taxon>
        <taxon>Rhizobium/Agrobacterium group</taxon>
        <taxon>Allorhizobium</taxon>
    </lineage>
</organism>
<proteinExistence type="inferred from homology"/>
<name>A0A1Q9AAQ4_9HYPH</name>
<dbReference type="Pfam" id="PF00903">
    <property type="entry name" value="Glyoxalase"/>
    <property type="match status" value="1"/>
</dbReference>
<dbReference type="InterPro" id="IPR000335">
    <property type="entry name" value="Bleomycin-R"/>
</dbReference>
<evidence type="ECO:0000313" key="6">
    <source>
        <dbReference type="Proteomes" id="UP000185598"/>
    </source>
</evidence>
<keyword evidence="6" id="KW-1185">Reference proteome</keyword>
<dbReference type="PROSITE" id="PS51819">
    <property type="entry name" value="VOC"/>
    <property type="match status" value="1"/>
</dbReference>
<evidence type="ECO:0000256" key="1">
    <source>
        <dbReference type="ARBA" id="ARBA00011051"/>
    </source>
</evidence>
<reference evidence="5 6" key="1">
    <citation type="submission" date="2016-09" db="EMBL/GenBank/DDBJ databases">
        <title>Rhizobium oryziradicis sp. nov., isolated from the root of rice.</title>
        <authorList>
            <person name="Zhao J."/>
            <person name="Zhang X."/>
        </authorList>
    </citation>
    <scope>NUCLEOTIDE SEQUENCE [LARGE SCALE GENOMIC DNA]</scope>
    <source>
        <strain evidence="5 6">14971</strain>
    </source>
</reference>
<dbReference type="InterPro" id="IPR037523">
    <property type="entry name" value="VOC_core"/>
</dbReference>
<dbReference type="InterPro" id="IPR029068">
    <property type="entry name" value="Glyas_Bleomycin-R_OHBP_Dase"/>
</dbReference>
<evidence type="ECO:0000256" key="2">
    <source>
        <dbReference type="ARBA" id="ARBA00021572"/>
    </source>
</evidence>
<keyword evidence="3" id="KW-0046">Antibiotic resistance</keyword>
<dbReference type="EMBL" id="MKIN01000018">
    <property type="protein sequence ID" value="OLP51964.1"/>
    <property type="molecule type" value="Genomic_DNA"/>
</dbReference>
<evidence type="ECO:0000313" key="5">
    <source>
        <dbReference type="EMBL" id="OLP51964.1"/>
    </source>
</evidence>
<dbReference type="Proteomes" id="UP000185598">
    <property type="component" value="Unassembled WGS sequence"/>
</dbReference>
<dbReference type="AlphaFoldDB" id="A0A1Q9AAQ4"/>
<gene>
    <name evidence="5" type="ORF">BJF91_23270</name>
</gene>
<dbReference type="InterPro" id="IPR004360">
    <property type="entry name" value="Glyas_Fos-R_dOase_dom"/>
</dbReference>
<dbReference type="GO" id="GO:0046677">
    <property type="term" value="P:response to antibiotic"/>
    <property type="evidence" value="ECO:0007669"/>
    <property type="project" value="UniProtKB-KW"/>
</dbReference>
<sequence>MQSVTRAHVTKDVALVPEFAVTDWQISRAFYTWLLGFSIAYERPEEGFSYLTLGSAELMIDQIGIGRTFEIAGAAMERPFGRGLNVQILVEDVDAILQRLAEAGIALYLPLEEKWYRKDGMELGNRQFVVADPDGYLLRLFEDLGARPVGSA</sequence>
<evidence type="ECO:0000259" key="4">
    <source>
        <dbReference type="PROSITE" id="PS51819"/>
    </source>
</evidence>
<accession>A0A1Q9AAQ4</accession>
<feature type="domain" description="VOC" evidence="4">
    <location>
        <begin position="12"/>
        <end position="143"/>
    </location>
</feature>
<evidence type="ECO:0000256" key="3">
    <source>
        <dbReference type="ARBA" id="ARBA00023251"/>
    </source>
</evidence>
<dbReference type="OrthoDB" id="284897at2"/>
<dbReference type="RefSeq" id="WP_075613095.1">
    <property type="nucleotide sequence ID" value="NZ_JACIED010000002.1"/>
</dbReference>
<comment type="caution">
    <text evidence="5">The sequence shown here is derived from an EMBL/GenBank/DDBJ whole genome shotgun (WGS) entry which is preliminary data.</text>
</comment>
<dbReference type="SUPFAM" id="SSF54593">
    <property type="entry name" value="Glyoxalase/Bleomycin resistance protein/Dihydroxybiphenyl dioxygenase"/>
    <property type="match status" value="1"/>
</dbReference>
<comment type="similarity">
    <text evidence="1">Belongs to the bleomycin resistance protein family.</text>
</comment>
<dbReference type="STRING" id="887144.BJF91_23270"/>
<dbReference type="Gene3D" id="3.10.180.10">
    <property type="entry name" value="2,3-Dihydroxybiphenyl 1,2-Dioxygenase, domain 1"/>
    <property type="match status" value="1"/>
</dbReference>